<feature type="region of interest" description="Disordered" evidence="1">
    <location>
        <begin position="17"/>
        <end position="98"/>
    </location>
</feature>
<protein>
    <submittedName>
        <fullName evidence="2">Uncharacterized protein</fullName>
    </submittedName>
</protein>
<dbReference type="OrthoDB" id="2663902at2"/>
<accession>A0A1G8HAA9</accession>
<dbReference type="EMBL" id="FNDU01000004">
    <property type="protein sequence ID" value="SDI03576.1"/>
    <property type="molecule type" value="Genomic_DNA"/>
</dbReference>
<name>A0A1G8HAA9_9BACI</name>
<dbReference type="Proteomes" id="UP000199017">
    <property type="component" value="Unassembled WGS sequence"/>
</dbReference>
<feature type="compositionally biased region" description="Low complexity" evidence="1">
    <location>
        <begin position="25"/>
        <end position="44"/>
    </location>
</feature>
<evidence type="ECO:0000313" key="3">
    <source>
        <dbReference type="Proteomes" id="UP000199017"/>
    </source>
</evidence>
<dbReference type="RefSeq" id="WP_139185930.1">
    <property type="nucleotide sequence ID" value="NZ_FNDU01000004.1"/>
</dbReference>
<gene>
    <name evidence="2" type="ORF">SAMN05216352_104176</name>
</gene>
<feature type="compositionally biased region" description="Polar residues" evidence="1">
    <location>
        <begin position="71"/>
        <end position="86"/>
    </location>
</feature>
<proteinExistence type="predicted"/>
<dbReference type="AlphaFoldDB" id="A0A1G8HAA9"/>
<evidence type="ECO:0000313" key="2">
    <source>
        <dbReference type="EMBL" id="SDI03576.1"/>
    </source>
</evidence>
<keyword evidence="3" id="KW-1185">Reference proteome</keyword>
<reference evidence="2 3" key="1">
    <citation type="submission" date="2016-10" db="EMBL/GenBank/DDBJ databases">
        <authorList>
            <person name="de Groot N.N."/>
        </authorList>
    </citation>
    <scope>NUCLEOTIDE SEQUENCE [LARGE SCALE GENOMIC DNA]</scope>
    <source>
        <strain evidence="3">P4B,CCM 7963,CECT 7998,DSM 25260,IBRC-M 10614,KCTC 13821</strain>
    </source>
</reference>
<organism evidence="2 3">
    <name type="scientific">Alteribacillus bidgolensis</name>
    <dbReference type="NCBI Taxonomy" id="930129"/>
    <lineage>
        <taxon>Bacteria</taxon>
        <taxon>Bacillati</taxon>
        <taxon>Bacillota</taxon>
        <taxon>Bacilli</taxon>
        <taxon>Bacillales</taxon>
        <taxon>Bacillaceae</taxon>
        <taxon>Alteribacillus</taxon>
    </lineage>
</organism>
<evidence type="ECO:0000256" key="1">
    <source>
        <dbReference type="SAM" id="MobiDB-lite"/>
    </source>
</evidence>
<sequence>MPKNFRVTAVINNQFTDSPNTTQIASGAGKSSAAGNNAALNSSNTEQQQSVGAQGLKRKNRKKQNEIVIAINNQKNRTKGTQSAATQVGKRLQGSIRS</sequence>